<proteinExistence type="predicted"/>
<evidence type="ECO:0000313" key="3">
    <source>
        <dbReference type="Proteomes" id="UP000276542"/>
    </source>
</evidence>
<keyword evidence="1" id="KW-1133">Transmembrane helix</keyword>
<dbReference type="AlphaFoldDB" id="A0A3A5HBQ9"/>
<keyword evidence="1" id="KW-0472">Membrane</keyword>
<reference evidence="3" key="1">
    <citation type="submission" date="2018-09" db="EMBL/GenBank/DDBJ databases">
        <authorList>
            <person name="Zhu H."/>
        </authorList>
    </citation>
    <scope>NUCLEOTIDE SEQUENCE [LARGE SCALE GENOMIC DNA]</scope>
    <source>
        <strain evidence="3">K1W22B-1</strain>
    </source>
</reference>
<dbReference type="EMBL" id="QYRP01000002">
    <property type="protein sequence ID" value="RJS45484.1"/>
    <property type="molecule type" value="Genomic_DNA"/>
</dbReference>
<evidence type="ECO:0008006" key="4">
    <source>
        <dbReference type="Google" id="ProtNLM"/>
    </source>
</evidence>
<keyword evidence="1" id="KW-0812">Transmembrane</keyword>
<protein>
    <recommendedName>
        <fullName evidence="4">Integral membrane protein</fullName>
    </recommendedName>
</protein>
<sequence>MGRAIPIVVGALMAAAGLLFTLQGLGYVGGSSMSGESFWAMAGPLIAGLGVALIIVGVRPSDRR</sequence>
<dbReference type="Proteomes" id="UP000276542">
    <property type="component" value="Unassembled WGS sequence"/>
</dbReference>
<keyword evidence="3" id="KW-1185">Reference proteome</keyword>
<comment type="caution">
    <text evidence="2">The sequence shown here is derived from an EMBL/GenBank/DDBJ whole genome shotgun (WGS) entry which is preliminary data.</text>
</comment>
<dbReference type="OrthoDB" id="4640879at2"/>
<name>A0A3A5HBQ9_9ACTN</name>
<accession>A0A3A5HBQ9</accession>
<dbReference type="RefSeq" id="WP_120059383.1">
    <property type="nucleotide sequence ID" value="NZ_QYRP01000002.1"/>
</dbReference>
<evidence type="ECO:0000313" key="2">
    <source>
        <dbReference type="EMBL" id="RJS45484.1"/>
    </source>
</evidence>
<evidence type="ECO:0000256" key="1">
    <source>
        <dbReference type="SAM" id="Phobius"/>
    </source>
</evidence>
<organism evidence="2 3">
    <name type="scientific">Nocardioides cavernaquae</name>
    <dbReference type="NCBI Taxonomy" id="2321396"/>
    <lineage>
        <taxon>Bacteria</taxon>
        <taxon>Bacillati</taxon>
        <taxon>Actinomycetota</taxon>
        <taxon>Actinomycetes</taxon>
        <taxon>Propionibacteriales</taxon>
        <taxon>Nocardioidaceae</taxon>
        <taxon>Nocardioides</taxon>
    </lineage>
</organism>
<feature type="transmembrane region" description="Helical" evidence="1">
    <location>
        <begin position="38"/>
        <end position="58"/>
    </location>
</feature>
<feature type="transmembrane region" description="Helical" evidence="1">
    <location>
        <begin position="7"/>
        <end position="26"/>
    </location>
</feature>
<gene>
    <name evidence="2" type="ORF">D4739_04120</name>
</gene>